<evidence type="ECO:0000256" key="5">
    <source>
        <dbReference type="ARBA" id="ARBA00022741"/>
    </source>
</evidence>
<dbReference type="GO" id="GO:0005829">
    <property type="term" value="C:cytosol"/>
    <property type="evidence" value="ECO:0007669"/>
    <property type="project" value="TreeGrafter"/>
</dbReference>
<dbReference type="InterPro" id="IPR020058">
    <property type="entry name" value="Glu/Gln-tRNA-synth_Ib_cat-dom"/>
</dbReference>
<comment type="subcellular location">
    <subcellularLocation>
        <location evidence="1 10">Cytoplasm</location>
    </subcellularLocation>
</comment>
<dbReference type="InterPro" id="IPR014729">
    <property type="entry name" value="Rossmann-like_a/b/a_fold"/>
</dbReference>
<accession>A0A7C5TGH6</accession>
<dbReference type="InterPro" id="IPR004526">
    <property type="entry name" value="Glu-tRNA-synth_arc/euk"/>
</dbReference>
<organism evidence="13">
    <name type="scientific">Ignisphaera aggregans</name>
    <dbReference type="NCBI Taxonomy" id="334771"/>
    <lineage>
        <taxon>Archaea</taxon>
        <taxon>Thermoproteota</taxon>
        <taxon>Thermoprotei</taxon>
        <taxon>Desulfurococcales</taxon>
        <taxon>Desulfurococcaceae</taxon>
        <taxon>Ignisphaera</taxon>
    </lineage>
</organism>
<dbReference type="PRINTS" id="PR00987">
    <property type="entry name" value="TRNASYNTHGLU"/>
</dbReference>
<dbReference type="SUPFAM" id="SSF52374">
    <property type="entry name" value="Nucleotidylyl transferase"/>
    <property type="match status" value="1"/>
</dbReference>
<feature type="domain" description="Glutamyl/glutaminyl-tRNA synthetase class Ib catalytic" evidence="11">
    <location>
        <begin position="105"/>
        <end position="415"/>
    </location>
</feature>
<dbReference type="EC" id="6.1.1.17" evidence="10"/>
<dbReference type="Pfam" id="PF03950">
    <property type="entry name" value="tRNA-synt_1c_C"/>
    <property type="match status" value="1"/>
</dbReference>
<name>A0A7C5TGH6_9CREN</name>
<evidence type="ECO:0000256" key="10">
    <source>
        <dbReference type="HAMAP-Rule" id="MF_02076"/>
    </source>
</evidence>
<dbReference type="SUPFAM" id="SSF50715">
    <property type="entry name" value="Ribosomal protein L25-like"/>
    <property type="match status" value="1"/>
</dbReference>
<evidence type="ECO:0000256" key="8">
    <source>
        <dbReference type="ARBA" id="ARBA00023146"/>
    </source>
</evidence>
<feature type="short sequence motif" description="'HIGH' region" evidence="10">
    <location>
        <begin position="111"/>
        <end position="121"/>
    </location>
</feature>
<evidence type="ECO:0000256" key="6">
    <source>
        <dbReference type="ARBA" id="ARBA00022840"/>
    </source>
</evidence>
<dbReference type="GO" id="GO:0005524">
    <property type="term" value="F:ATP binding"/>
    <property type="evidence" value="ECO:0007669"/>
    <property type="project" value="UniProtKB-UniRule"/>
</dbReference>
<dbReference type="GO" id="GO:0043604">
    <property type="term" value="P:amide biosynthetic process"/>
    <property type="evidence" value="ECO:0007669"/>
    <property type="project" value="TreeGrafter"/>
</dbReference>
<evidence type="ECO:0000256" key="3">
    <source>
        <dbReference type="ARBA" id="ARBA00022490"/>
    </source>
</evidence>
<evidence type="ECO:0000259" key="12">
    <source>
        <dbReference type="Pfam" id="PF03950"/>
    </source>
</evidence>
<dbReference type="AlphaFoldDB" id="A0A7C5TGH6"/>
<dbReference type="InterPro" id="IPR000924">
    <property type="entry name" value="Glu/Gln-tRNA-synth"/>
</dbReference>
<keyword evidence="6 10" id="KW-0067">ATP-binding</keyword>
<evidence type="ECO:0000313" key="13">
    <source>
        <dbReference type="EMBL" id="HHP82354.1"/>
    </source>
</evidence>
<dbReference type="HAMAP" id="MF_02076">
    <property type="entry name" value="Glu_tRNA_synth_type2"/>
    <property type="match status" value="1"/>
</dbReference>
<dbReference type="EMBL" id="DRUB01000061">
    <property type="protein sequence ID" value="HHR95885.1"/>
    <property type="molecule type" value="Genomic_DNA"/>
</dbReference>
<keyword evidence="3 10" id="KW-0963">Cytoplasm</keyword>
<comment type="similarity">
    <text evidence="2 10">Belongs to the class-I aminoacyl-tRNA synthetase family. Glutamate--tRNA ligase type 2 subfamily.</text>
</comment>
<dbReference type="GO" id="GO:0006424">
    <property type="term" value="P:glutamyl-tRNA aminoacylation"/>
    <property type="evidence" value="ECO:0007669"/>
    <property type="project" value="UniProtKB-UniRule"/>
</dbReference>
<keyword evidence="5 10" id="KW-0547">Nucleotide-binding</keyword>
<dbReference type="InterPro" id="IPR020059">
    <property type="entry name" value="Glu/Gln-tRNA-synth_Ib_codon-bd"/>
</dbReference>
<evidence type="ECO:0000313" key="14">
    <source>
        <dbReference type="EMBL" id="HHR95885.1"/>
    </source>
</evidence>
<evidence type="ECO:0000256" key="4">
    <source>
        <dbReference type="ARBA" id="ARBA00022598"/>
    </source>
</evidence>
<dbReference type="EMBL" id="DRZI01000289">
    <property type="protein sequence ID" value="HHP82354.1"/>
    <property type="molecule type" value="Genomic_DNA"/>
</dbReference>
<reference evidence="13" key="1">
    <citation type="journal article" date="2020" name="mSystems">
        <title>Genome- and Community-Level Interaction Insights into Carbon Utilization and Element Cycling Functions of Hydrothermarchaeota in Hydrothermal Sediment.</title>
        <authorList>
            <person name="Zhou Z."/>
            <person name="Liu Y."/>
            <person name="Xu W."/>
            <person name="Pan J."/>
            <person name="Luo Z.H."/>
            <person name="Li M."/>
        </authorList>
    </citation>
    <scope>NUCLEOTIDE SEQUENCE [LARGE SCALE GENOMIC DNA]</scope>
    <source>
        <strain evidence="14">SpSt-1</strain>
        <strain evidence="13">SpSt-1121</strain>
    </source>
</reference>
<proteinExistence type="inferred from homology"/>
<keyword evidence="4 10" id="KW-0436">Ligase</keyword>
<dbReference type="NCBIfam" id="NF003169">
    <property type="entry name" value="PRK04156.1"/>
    <property type="match status" value="1"/>
</dbReference>
<dbReference type="PANTHER" id="PTHR43097:SF5">
    <property type="entry name" value="GLUTAMATE--TRNA LIGASE"/>
    <property type="match status" value="1"/>
</dbReference>
<dbReference type="GO" id="GO:0004818">
    <property type="term" value="F:glutamate-tRNA ligase activity"/>
    <property type="evidence" value="ECO:0007669"/>
    <property type="project" value="UniProtKB-UniRule"/>
</dbReference>
<protein>
    <recommendedName>
        <fullName evidence="10">Glutamate--tRNA ligase</fullName>
        <ecNumber evidence="10">6.1.1.17</ecNumber>
    </recommendedName>
    <alternativeName>
        <fullName evidence="10">Glutamyl-tRNA synthetase</fullName>
        <shortName evidence="10">GluRS</shortName>
    </alternativeName>
</protein>
<dbReference type="PANTHER" id="PTHR43097">
    <property type="entry name" value="GLUTAMINE-TRNA LIGASE"/>
    <property type="match status" value="1"/>
</dbReference>
<dbReference type="Gene3D" id="2.40.240.10">
    <property type="entry name" value="Ribosomal Protein L25, Chain P"/>
    <property type="match status" value="1"/>
</dbReference>
<sequence>MSSLDASIREEIRKIALRYALQNRIKHGQAAIGPVFNKVVGSFKELKSSFNEIRDIVKDVVNYVNSLNDEDLKKLSDEVSITESKPKIESKELPPLPNVEKWRLVVTRFAPNPDFVIHLGNARAAVLSYEYAKLYNGKFILRFEDTDPRIKKPLPEAYELIREDLRWLGVKWDEEYIQSLRMELYYDVAKKLLEMGVAYVDLCSSNVFKEFRNSGRACPHRNEDSTIHLDRFERILIGEYKEGEAVIRIKTDLLHPDPAVRDWVMFRIIDTTRYPHPLTGDRYRLWPTYNFAAAVDDHFMGISHILRGREHMLNTVKQQYLYKYMGWQYPEVVNFGRVGIEGFILSKSWIKTQLKDKPEKFMGFDDIRFATLSALRRRGIASETIRQILMELGTRGIDAKISWVNISSINRKILDSKSKRVFVVCNPVKVLLKGLETPLKVTIPYHPTKDLGTRDLILSKPEVYISKEDIENLTKIGYIRLMELVNIRYLSINDGVVETRYISKSLEDAKKLGAQIVQWVPVENSIKVTIYKASGTKLKKVVCVGEKSLTSCNIGEIVQMVRVGFGRIDEIKKNSVTIIYTHE</sequence>
<evidence type="ECO:0000256" key="9">
    <source>
        <dbReference type="ARBA" id="ARBA00048351"/>
    </source>
</evidence>
<evidence type="ECO:0000256" key="2">
    <source>
        <dbReference type="ARBA" id="ARBA00008927"/>
    </source>
</evidence>
<dbReference type="Gene3D" id="3.40.50.620">
    <property type="entry name" value="HUPs"/>
    <property type="match status" value="1"/>
</dbReference>
<gene>
    <name evidence="10" type="primary">gltX</name>
    <name evidence="14" type="ORF">ENL47_03470</name>
    <name evidence="13" type="ORF">ENM84_06795</name>
</gene>
<dbReference type="InterPro" id="IPR020056">
    <property type="entry name" value="Rbsml_bL25/Gln-tRNA_synth_N"/>
</dbReference>
<evidence type="ECO:0000259" key="11">
    <source>
        <dbReference type="Pfam" id="PF00749"/>
    </source>
</evidence>
<dbReference type="Pfam" id="PF00749">
    <property type="entry name" value="tRNA-synt_1c"/>
    <property type="match status" value="1"/>
</dbReference>
<keyword evidence="8 10" id="KW-0030">Aminoacyl-tRNA synthetase</keyword>
<dbReference type="Gene3D" id="2.40.240.100">
    <property type="match status" value="1"/>
</dbReference>
<feature type="domain" description="Glutamyl/glutaminyl-tRNA synthetase class Ib anti-codon binding" evidence="12">
    <location>
        <begin position="419"/>
        <end position="496"/>
    </location>
</feature>
<comment type="catalytic activity">
    <reaction evidence="9 10">
        <text>tRNA(Glu) + L-glutamate + ATP = L-glutamyl-tRNA(Glu) + AMP + diphosphate</text>
        <dbReference type="Rhea" id="RHEA:23540"/>
        <dbReference type="Rhea" id="RHEA-COMP:9663"/>
        <dbReference type="Rhea" id="RHEA-COMP:9680"/>
        <dbReference type="ChEBI" id="CHEBI:29985"/>
        <dbReference type="ChEBI" id="CHEBI:30616"/>
        <dbReference type="ChEBI" id="CHEBI:33019"/>
        <dbReference type="ChEBI" id="CHEBI:78442"/>
        <dbReference type="ChEBI" id="CHEBI:78520"/>
        <dbReference type="ChEBI" id="CHEBI:456215"/>
        <dbReference type="EC" id="6.1.1.17"/>
    </reaction>
</comment>
<evidence type="ECO:0000256" key="7">
    <source>
        <dbReference type="ARBA" id="ARBA00022917"/>
    </source>
</evidence>
<dbReference type="InterPro" id="IPR050132">
    <property type="entry name" value="Gln/Glu-tRNA_Ligase"/>
</dbReference>
<keyword evidence="7 10" id="KW-0648">Protein biosynthesis</keyword>
<evidence type="ECO:0000256" key="1">
    <source>
        <dbReference type="ARBA" id="ARBA00004496"/>
    </source>
</evidence>
<dbReference type="NCBIfam" id="TIGR00463">
    <property type="entry name" value="gltX_arch"/>
    <property type="match status" value="1"/>
</dbReference>
<dbReference type="InterPro" id="IPR011035">
    <property type="entry name" value="Ribosomal_bL25/Gln-tRNA_synth"/>
</dbReference>
<comment type="caution">
    <text evidence="13">The sequence shown here is derived from an EMBL/GenBank/DDBJ whole genome shotgun (WGS) entry which is preliminary data.</text>
</comment>
<comment type="function">
    <text evidence="10">Catalyzes the attachment of glutamate to tRNA(Glu) in a two-step reaction: glutamate is first activated by ATP to form Glu-AMP and then transferred to the acceptor end of tRNA(Glu).</text>
</comment>